<evidence type="ECO:0000313" key="2">
    <source>
        <dbReference type="Proteomes" id="UP000287756"/>
    </source>
</evidence>
<dbReference type="KEGG" id="hli:HLI_21625"/>
<dbReference type="RefSeq" id="WP_128527082.1">
    <property type="nucleotide sequence ID" value="NZ_CP026119.1"/>
</dbReference>
<dbReference type="OrthoDB" id="5521101at2"/>
<sequence length="514" mass="60257">MHIRDFIKNFSNHPVLFIGTGMSLRYLENSFTWDGLLSYISQQLKDTEEYYFDLKAKHGNDGTYDYTRIAKDLEIEFNNTLERERNGKFKHINDKFYENMKVDNNISRFKLYISDLLSEYVVKEEMKQEVAELKKVRKNIGSVVTTNYDSFIEEIFEFNQLIGNNILLSNPYGSVYKIHGCVHDPSKIIITDKDYANFHERYELIRAQLLSLFIHNPIIFMGYNIGDDNIKQLLKTIFTYVDPNTTQAEKIRKNFLLVEYEPESTNTEVTDHDIDMSGFSTIRINKIKTDNFHEIYKNLSNLSLPVSAMDIRKVQNVVKDIYEGGNIKVSITEDVDALENNEKVLALGSLKTIKYEFQTTSELMENYFKIVDESNHQLLKLIDKFKIQKNQYFPIYAFSMIQTELNSETELKVNQDGKLANLFNQQNDFAQQHTTITSIQSDEEIPRSRKTSAILFGIMQDRIPLEDVEEYLRDYQDRKSTDYRKILCVYDYKKYAGDEATSRFTILEPHEAQI</sequence>
<dbReference type="Pfam" id="PF13289">
    <property type="entry name" value="SIR2_2"/>
    <property type="match status" value="1"/>
</dbReference>
<geneLocation type="plasmid" evidence="2">
    <name>pldw-31</name>
</geneLocation>
<name>A0A410MJD8_9BACI</name>
<protein>
    <submittedName>
        <fullName evidence="1">SIR2 family protein</fullName>
    </submittedName>
</protein>
<dbReference type="InterPro" id="IPR011202">
    <property type="entry name" value="UCP014677"/>
</dbReference>
<keyword evidence="1" id="KW-0614">Plasmid</keyword>
<dbReference type="Proteomes" id="UP000287756">
    <property type="component" value="Plasmid pLDW-31"/>
</dbReference>
<evidence type="ECO:0000313" key="1">
    <source>
        <dbReference type="EMBL" id="QAS54854.1"/>
    </source>
</evidence>
<reference evidence="1 2" key="1">
    <citation type="submission" date="2018-01" db="EMBL/GenBank/DDBJ databases">
        <title>The whole genome sequencing and assembly of Halobacillus litoralis ERB031 strain.</title>
        <authorList>
            <person name="Lee S.-J."/>
            <person name="Park M.-K."/>
            <person name="Kim J.-Y."/>
            <person name="Lee Y.-J."/>
            <person name="Yi H."/>
            <person name="Bahn Y.-S."/>
            <person name="Kim J.F."/>
            <person name="Lee D.-W."/>
        </authorList>
    </citation>
    <scope>NUCLEOTIDE SEQUENCE [LARGE SCALE GENOMIC DNA]</scope>
    <source>
        <strain evidence="1 2">ERB 031</strain>
        <plasmid evidence="2">pldw-31</plasmid>
    </source>
</reference>
<dbReference type="EMBL" id="CP026119">
    <property type="protein sequence ID" value="QAS54854.1"/>
    <property type="molecule type" value="Genomic_DNA"/>
</dbReference>
<gene>
    <name evidence="1" type="ORF">HLI_21625</name>
</gene>
<organism evidence="1 2">
    <name type="scientific">Halobacillus litoralis</name>
    <dbReference type="NCBI Taxonomy" id="45668"/>
    <lineage>
        <taxon>Bacteria</taxon>
        <taxon>Bacillati</taxon>
        <taxon>Bacillota</taxon>
        <taxon>Bacilli</taxon>
        <taxon>Bacillales</taxon>
        <taxon>Bacillaceae</taxon>
        <taxon>Halobacillus</taxon>
    </lineage>
</organism>
<proteinExistence type="predicted"/>
<dbReference type="PIRSF" id="PIRSF014677">
    <property type="entry name" value="UCP014677"/>
    <property type="match status" value="1"/>
</dbReference>
<dbReference type="AlphaFoldDB" id="A0A410MJD8"/>
<accession>A0A410MJD8</accession>